<keyword evidence="2" id="KW-1185">Reference proteome</keyword>
<dbReference type="Proteomes" id="UP000177515">
    <property type="component" value="Chromosome 1"/>
</dbReference>
<dbReference type="RefSeq" id="WP_071069098.1">
    <property type="nucleotide sequence ID" value="NZ_CP017754.1"/>
</dbReference>
<gene>
    <name evidence="1" type="ORF">BKK80_08975</name>
</gene>
<dbReference type="EMBL" id="CP017754">
    <property type="protein sequence ID" value="AOZ05943.1"/>
    <property type="molecule type" value="Genomic_DNA"/>
</dbReference>
<reference evidence="1 2" key="1">
    <citation type="submission" date="2016-10" db="EMBL/GenBank/DDBJ databases">
        <title>Complete genome sequences of three Cupriavidus strains isolated from various Malaysian environments.</title>
        <authorList>
            <person name="Abdullah A.A.-A."/>
            <person name="Shafie N.A.H."/>
            <person name="Lau N.S."/>
        </authorList>
    </citation>
    <scope>NUCLEOTIDE SEQUENCE [LARGE SCALE GENOMIC DNA]</scope>
    <source>
        <strain evidence="1 2">USMAA1020</strain>
    </source>
</reference>
<organism evidence="1 2">
    <name type="scientific">Cupriavidus malaysiensis</name>
    <dbReference type="NCBI Taxonomy" id="367825"/>
    <lineage>
        <taxon>Bacteria</taxon>
        <taxon>Pseudomonadati</taxon>
        <taxon>Pseudomonadota</taxon>
        <taxon>Betaproteobacteria</taxon>
        <taxon>Burkholderiales</taxon>
        <taxon>Burkholderiaceae</taxon>
        <taxon>Cupriavidus</taxon>
    </lineage>
</organism>
<accession>A0ABN4TGJ0</accession>
<dbReference type="Pfam" id="PF21448">
    <property type="entry name" value="DNMK"/>
    <property type="match status" value="1"/>
</dbReference>
<proteinExistence type="predicted"/>
<evidence type="ECO:0000313" key="2">
    <source>
        <dbReference type="Proteomes" id="UP000177515"/>
    </source>
</evidence>
<dbReference type="InterPro" id="IPR027417">
    <property type="entry name" value="P-loop_NTPase"/>
</dbReference>
<name>A0ABN4TGJ0_9BURK</name>
<dbReference type="SUPFAM" id="SSF52540">
    <property type="entry name" value="P-loop containing nucleoside triphosphate hydrolases"/>
    <property type="match status" value="1"/>
</dbReference>
<protein>
    <recommendedName>
        <fullName evidence="3">Deoxynucleotide monophosphate kinase</fullName>
    </recommendedName>
</protein>
<sequence length="180" mass="19420">MLIGLTGRTGSGKETAAAYLAEAHRFLPLDFATPLRQMLQAGLGLTDAHFTPAAEHNAIDWIGRSPHQLMQSLGTEWGRSHVKASLWTDLAARELDSLAGLDVVFLDVDGEDEAAMIRDRGGYLIHLVRPDAASPHARIPGAGVQLREGDQEIHNDGSLFQLYDQLDRIVGDKAFAGGGL</sequence>
<evidence type="ECO:0000313" key="1">
    <source>
        <dbReference type="EMBL" id="AOZ05943.1"/>
    </source>
</evidence>
<dbReference type="InterPro" id="IPR048444">
    <property type="entry name" value="DNMK"/>
</dbReference>
<dbReference type="Gene3D" id="3.40.50.300">
    <property type="entry name" value="P-loop containing nucleotide triphosphate hydrolases"/>
    <property type="match status" value="2"/>
</dbReference>
<evidence type="ECO:0008006" key="3">
    <source>
        <dbReference type="Google" id="ProtNLM"/>
    </source>
</evidence>